<dbReference type="OrthoDB" id="962301at2"/>
<comment type="caution">
    <text evidence="4">Lacks conserved residue(s) required for the propagation of feature annotation.</text>
</comment>
<dbReference type="GO" id="GO:0008270">
    <property type="term" value="F:zinc ion binding"/>
    <property type="evidence" value="ECO:0007669"/>
    <property type="project" value="UniProtKB-KW"/>
</dbReference>
<evidence type="ECO:0000259" key="5">
    <source>
        <dbReference type="Pfam" id="PF01258"/>
    </source>
</evidence>
<reference evidence="6 7" key="1">
    <citation type="submission" date="2015-09" db="EMBL/GenBank/DDBJ databases">
        <title>Complete genome of Psychrobacter urativorans R10.10B.</title>
        <authorList>
            <person name="See-Too W.S."/>
            <person name="Chan K.G."/>
        </authorList>
    </citation>
    <scope>NUCLEOTIDE SEQUENCE [LARGE SCALE GENOMIC DNA]</scope>
    <source>
        <strain evidence="6 7">R10.10B</strain>
    </source>
</reference>
<dbReference type="EMBL" id="CP012678">
    <property type="protein sequence ID" value="ALF60295.1"/>
    <property type="molecule type" value="Genomic_DNA"/>
</dbReference>
<dbReference type="PROSITE" id="PS51128">
    <property type="entry name" value="ZF_DKSA_2"/>
    <property type="match status" value="1"/>
</dbReference>
<keyword evidence="7" id="KW-1185">Reference proteome</keyword>
<dbReference type="Pfam" id="PF01258">
    <property type="entry name" value="zf-dskA_traR"/>
    <property type="match status" value="1"/>
</dbReference>
<dbReference type="STRING" id="45610.AOC03_09820"/>
<gene>
    <name evidence="6" type="ORF">AOC03_09820</name>
</gene>
<dbReference type="RefSeq" id="WP_062535546.1">
    <property type="nucleotide sequence ID" value="NZ_CP012678.1"/>
</dbReference>
<name>A0A0M4TDP2_9GAMM</name>
<organism evidence="6 7">
    <name type="scientific">Psychrobacter urativorans</name>
    <dbReference type="NCBI Taxonomy" id="45610"/>
    <lineage>
        <taxon>Bacteria</taxon>
        <taxon>Pseudomonadati</taxon>
        <taxon>Pseudomonadota</taxon>
        <taxon>Gammaproteobacteria</taxon>
        <taxon>Moraxellales</taxon>
        <taxon>Moraxellaceae</taxon>
        <taxon>Psychrobacter</taxon>
    </lineage>
</organism>
<keyword evidence="2" id="KW-0863">Zinc-finger</keyword>
<dbReference type="InterPro" id="IPR000962">
    <property type="entry name" value="Znf_DskA_TraR"/>
</dbReference>
<keyword evidence="1" id="KW-0479">Metal-binding</keyword>
<protein>
    <submittedName>
        <fullName evidence="6">Conjugal transfer protein TraR</fullName>
    </submittedName>
</protein>
<accession>A0A0M4TDP2</accession>
<evidence type="ECO:0000256" key="2">
    <source>
        <dbReference type="ARBA" id="ARBA00022771"/>
    </source>
</evidence>
<dbReference type="Proteomes" id="UP000059847">
    <property type="component" value="Chromosome"/>
</dbReference>
<evidence type="ECO:0000256" key="3">
    <source>
        <dbReference type="ARBA" id="ARBA00022833"/>
    </source>
</evidence>
<feature type="domain" description="Zinc finger DksA/TraR C4-type" evidence="5">
    <location>
        <begin position="30"/>
        <end position="63"/>
    </location>
</feature>
<dbReference type="AlphaFoldDB" id="A0A0M4TDP2"/>
<dbReference type="Gene3D" id="1.20.120.910">
    <property type="entry name" value="DksA, coiled-coil domain"/>
    <property type="match status" value="1"/>
</dbReference>
<sequence>MADDIDRANDVAQASIERMIANAPKFSEPSYPECMDCGEDIPYKRQQIGGIKRCIDCQNVLERRR</sequence>
<evidence type="ECO:0000256" key="4">
    <source>
        <dbReference type="PROSITE-ProRule" id="PRU00510"/>
    </source>
</evidence>
<evidence type="ECO:0000256" key="1">
    <source>
        <dbReference type="ARBA" id="ARBA00022723"/>
    </source>
</evidence>
<keyword evidence="3" id="KW-0862">Zinc</keyword>
<evidence type="ECO:0000313" key="6">
    <source>
        <dbReference type="EMBL" id="ALF60295.1"/>
    </source>
</evidence>
<evidence type="ECO:0000313" key="7">
    <source>
        <dbReference type="Proteomes" id="UP000059847"/>
    </source>
</evidence>
<proteinExistence type="predicted"/>
<dbReference type="KEGG" id="pur:AOC03_09820"/>